<dbReference type="GO" id="GO:0051082">
    <property type="term" value="F:unfolded protein binding"/>
    <property type="evidence" value="ECO:0007669"/>
    <property type="project" value="InterPro"/>
</dbReference>
<accession>A0A3N2D9L9</accession>
<keyword evidence="1" id="KW-0235">DNA replication</keyword>
<reference evidence="5 6" key="1">
    <citation type="submission" date="2018-11" db="EMBL/GenBank/DDBJ databases">
        <title>Sequencing the genomes of 1000 actinobacteria strains.</title>
        <authorList>
            <person name="Klenk H.-P."/>
        </authorList>
    </citation>
    <scope>NUCLEOTIDE SEQUENCE [LARGE SCALE GENOMIC DNA]</scope>
    <source>
        <strain evidence="5 6">DSM 13521</strain>
    </source>
</reference>
<dbReference type="AlphaFoldDB" id="A0A3N2D9L9"/>
<sequence length="350" mass="35637">MSGGQDWLEKDFYKILGVAKDADEAAIKKAYRKLARQYHPDQNPGDDVAEARFKEVGEAYAVLSDPKEREQYDSLRAMASGGARFAGGPGGPGAGGGFEDVFSGMFGGGAGGQRMRYSTGGGGGYGSPDVDLDDILSGMFGGAAGGARGGAGYGSGFGGRRAGFGGPERGSDLHASLTIPFRTAVEGGEMSVTVEGRPMTVRIPAGVRDGQKIKLRGRGRPGAGGGEPGDLVVDVTVPENPVYGIEGRDLTITVPISFAEAALGATIAVPTFDGGTVKVKVPAGSPSGKKLRVRGKGITAKAGTGNLIVTLEVVVPDRLTPQAREAVEAFAAATADADPRASLHAAARAL</sequence>
<dbReference type="FunFam" id="2.60.260.20:FF:000013">
    <property type="entry name" value="DnaJ subfamily B member 11"/>
    <property type="match status" value="1"/>
</dbReference>
<dbReference type="InterPro" id="IPR036869">
    <property type="entry name" value="J_dom_sf"/>
</dbReference>
<evidence type="ECO:0000256" key="1">
    <source>
        <dbReference type="ARBA" id="ARBA00022705"/>
    </source>
</evidence>
<evidence type="ECO:0000256" key="3">
    <source>
        <dbReference type="ARBA" id="ARBA00023186"/>
    </source>
</evidence>
<dbReference type="GO" id="GO:0005737">
    <property type="term" value="C:cytoplasm"/>
    <property type="evidence" value="ECO:0007669"/>
    <property type="project" value="TreeGrafter"/>
</dbReference>
<keyword evidence="6" id="KW-1185">Reference proteome</keyword>
<dbReference type="EMBL" id="RKHQ01000001">
    <property type="protein sequence ID" value="ROR96372.1"/>
    <property type="molecule type" value="Genomic_DNA"/>
</dbReference>
<protein>
    <submittedName>
        <fullName evidence="5">Molecular chaperone DnaJ</fullName>
    </submittedName>
</protein>
<dbReference type="Pfam" id="PF00226">
    <property type="entry name" value="DnaJ"/>
    <property type="match status" value="1"/>
</dbReference>
<dbReference type="InterPro" id="IPR018253">
    <property type="entry name" value="DnaJ_domain_CS"/>
</dbReference>
<dbReference type="InterPro" id="IPR002939">
    <property type="entry name" value="DnaJ_C"/>
</dbReference>
<keyword evidence="3" id="KW-0143">Chaperone</keyword>
<evidence type="ECO:0000259" key="4">
    <source>
        <dbReference type="PROSITE" id="PS50076"/>
    </source>
</evidence>
<dbReference type="OrthoDB" id="9779889at2"/>
<proteinExistence type="predicted"/>
<evidence type="ECO:0000313" key="6">
    <source>
        <dbReference type="Proteomes" id="UP000275356"/>
    </source>
</evidence>
<dbReference type="SMART" id="SM00271">
    <property type="entry name" value="DnaJ"/>
    <property type="match status" value="1"/>
</dbReference>
<dbReference type="GO" id="GO:0042026">
    <property type="term" value="P:protein refolding"/>
    <property type="evidence" value="ECO:0007669"/>
    <property type="project" value="TreeGrafter"/>
</dbReference>
<keyword evidence="2" id="KW-0346">Stress response</keyword>
<dbReference type="RefSeq" id="WP_123738561.1">
    <property type="nucleotide sequence ID" value="NZ_CALFQU010000004.1"/>
</dbReference>
<dbReference type="InterPro" id="IPR008971">
    <property type="entry name" value="HSP40/DnaJ_pept-bd"/>
</dbReference>
<dbReference type="GO" id="GO:0006260">
    <property type="term" value="P:DNA replication"/>
    <property type="evidence" value="ECO:0007669"/>
    <property type="project" value="UniProtKB-KW"/>
</dbReference>
<feature type="domain" description="J" evidence="4">
    <location>
        <begin position="11"/>
        <end position="76"/>
    </location>
</feature>
<gene>
    <name evidence="5" type="ORF">EDD28_0955</name>
</gene>
<evidence type="ECO:0000256" key="2">
    <source>
        <dbReference type="ARBA" id="ARBA00023016"/>
    </source>
</evidence>
<dbReference type="Gene3D" id="1.10.287.110">
    <property type="entry name" value="DnaJ domain"/>
    <property type="match status" value="1"/>
</dbReference>
<dbReference type="InterPro" id="IPR001623">
    <property type="entry name" value="DnaJ_domain"/>
</dbReference>
<dbReference type="PANTHER" id="PTHR43096">
    <property type="entry name" value="DNAJ HOMOLOG 1, MITOCHONDRIAL-RELATED"/>
    <property type="match status" value="1"/>
</dbReference>
<dbReference type="SUPFAM" id="SSF49493">
    <property type="entry name" value="HSP40/DnaJ peptide-binding domain"/>
    <property type="match status" value="2"/>
</dbReference>
<evidence type="ECO:0000313" key="5">
    <source>
        <dbReference type="EMBL" id="ROR96372.1"/>
    </source>
</evidence>
<dbReference type="PANTHER" id="PTHR43096:SF54">
    <property type="entry name" value="CHAPERONE PROTEIN DNAJ 1"/>
    <property type="match status" value="1"/>
</dbReference>
<dbReference type="Gene3D" id="2.60.260.20">
    <property type="entry name" value="Urease metallochaperone UreE, N-terminal domain"/>
    <property type="match status" value="2"/>
</dbReference>
<dbReference type="CDD" id="cd10747">
    <property type="entry name" value="DnaJ_C"/>
    <property type="match status" value="1"/>
</dbReference>
<dbReference type="CDD" id="cd06257">
    <property type="entry name" value="DnaJ"/>
    <property type="match status" value="1"/>
</dbReference>
<dbReference type="Pfam" id="PF01556">
    <property type="entry name" value="DnaJ_C"/>
    <property type="match status" value="1"/>
</dbReference>
<organism evidence="5 6">
    <name type="scientific">Salana multivorans</name>
    <dbReference type="NCBI Taxonomy" id="120377"/>
    <lineage>
        <taxon>Bacteria</taxon>
        <taxon>Bacillati</taxon>
        <taxon>Actinomycetota</taxon>
        <taxon>Actinomycetes</taxon>
        <taxon>Micrococcales</taxon>
        <taxon>Beutenbergiaceae</taxon>
        <taxon>Salana</taxon>
    </lineage>
</organism>
<comment type="caution">
    <text evidence="5">The sequence shown here is derived from an EMBL/GenBank/DDBJ whole genome shotgun (WGS) entry which is preliminary data.</text>
</comment>
<dbReference type="PROSITE" id="PS00636">
    <property type="entry name" value="DNAJ_1"/>
    <property type="match status" value="1"/>
</dbReference>
<dbReference type="PRINTS" id="PR00625">
    <property type="entry name" value="JDOMAIN"/>
</dbReference>
<dbReference type="SUPFAM" id="SSF46565">
    <property type="entry name" value="Chaperone J-domain"/>
    <property type="match status" value="1"/>
</dbReference>
<name>A0A3N2D9L9_9MICO</name>
<dbReference type="PROSITE" id="PS50076">
    <property type="entry name" value="DNAJ_2"/>
    <property type="match status" value="1"/>
</dbReference>
<dbReference type="Proteomes" id="UP000275356">
    <property type="component" value="Unassembled WGS sequence"/>
</dbReference>